<gene>
    <name evidence="1" type="ORF">SDC9_117163</name>
</gene>
<sequence>MVDAVEIQQLRQGQVDLGDVAFIGRILQAAQPFDRGSVQRQLAVGGEICPRLA</sequence>
<dbReference type="EMBL" id="VSSQ01023342">
    <property type="protein sequence ID" value="MPM70210.1"/>
    <property type="molecule type" value="Genomic_DNA"/>
</dbReference>
<comment type="caution">
    <text evidence="1">The sequence shown here is derived from an EMBL/GenBank/DDBJ whole genome shotgun (WGS) entry which is preliminary data.</text>
</comment>
<reference evidence="1" key="1">
    <citation type="submission" date="2019-08" db="EMBL/GenBank/DDBJ databases">
        <authorList>
            <person name="Kucharzyk K."/>
            <person name="Murdoch R.W."/>
            <person name="Higgins S."/>
            <person name="Loffler F."/>
        </authorList>
    </citation>
    <scope>NUCLEOTIDE SEQUENCE</scope>
</reference>
<accession>A0A645BXJ7</accession>
<evidence type="ECO:0000313" key="1">
    <source>
        <dbReference type="EMBL" id="MPM70210.1"/>
    </source>
</evidence>
<dbReference type="AlphaFoldDB" id="A0A645BXJ7"/>
<protein>
    <submittedName>
        <fullName evidence="1">Uncharacterized protein</fullName>
    </submittedName>
</protein>
<proteinExistence type="predicted"/>
<organism evidence="1">
    <name type="scientific">bioreactor metagenome</name>
    <dbReference type="NCBI Taxonomy" id="1076179"/>
    <lineage>
        <taxon>unclassified sequences</taxon>
        <taxon>metagenomes</taxon>
        <taxon>ecological metagenomes</taxon>
    </lineage>
</organism>
<name>A0A645BXJ7_9ZZZZ</name>